<protein>
    <submittedName>
        <fullName evidence="1">Molybdopterin synthase sulfur carrier subunit</fullName>
    </submittedName>
</protein>
<dbReference type="Proteomes" id="UP000581447">
    <property type="component" value="Unassembled WGS sequence"/>
</dbReference>
<gene>
    <name evidence="1" type="ORF">GGR91_002195</name>
</gene>
<dbReference type="Pfam" id="PF02597">
    <property type="entry name" value="ThiS"/>
    <property type="match status" value="1"/>
</dbReference>
<comment type="caution">
    <text evidence="1">The sequence shown here is derived from an EMBL/GenBank/DDBJ whole genome shotgun (WGS) entry which is preliminary data.</text>
</comment>
<dbReference type="AlphaFoldDB" id="A0A840B1W7"/>
<name>A0A840B1W7_9SPHN</name>
<reference evidence="1 2" key="1">
    <citation type="submission" date="2020-08" db="EMBL/GenBank/DDBJ databases">
        <title>Genomic Encyclopedia of Type Strains, Phase IV (KMG-IV): sequencing the most valuable type-strain genomes for metagenomic binning, comparative biology and taxonomic classification.</title>
        <authorList>
            <person name="Goeker M."/>
        </authorList>
    </citation>
    <scope>NUCLEOTIDE SEQUENCE [LARGE SCALE GENOMIC DNA]</scope>
    <source>
        <strain evidence="1 2">DSM 29050</strain>
    </source>
</reference>
<accession>A0A840B1W7</accession>
<dbReference type="InterPro" id="IPR003749">
    <property type="entry name" value="ThiS/MoaD-like"/>
</dbReference>
<evidence type="ECO:0000313" key="1">
    <source>
        <dbReference type="EMBL" id="MBB3943931.1"/>
    </source>
</evidence>
<evidence type="ECO:0000313" key="2">
    <source>
        <dbReference type="Proteomes" id="UP000581447"/>
    </source>
</evidence>
<dbReference type="SUPFAM" id="SSF54285">
    <property type="entry name" value="MoaD/ThiS"/>
    <property type="match status" value="1"/>
</dbReference>
<keyword evidence="2" id="KW-1185">Reference proteome</keyword>
<dbReference type="EMBL" id="JACIEA010000003">
    <property type="protein sequence ID" value="MBB3943931.1"/>
    <property type="molecule type" value="Genomic_DNA"/>
</dbReference>
<dbReference type="CDD" id="cd00754">
    <property type="entry name" value="Ubl_MoaD"/>
    <property type="match status" value="1"/>
</dbReference>
<dbReference type="InterPro" id="IPR012675">
    <property type="entry name" value="Beta-grasp_dom_sf"/>
</dbReference>
<dbReference type="RefSeq" id="WP_183942213.1">
    <property type="nucleotide sequence ID" value="NZ_BAABBG010000022.1"/>
</dbReference>
<dbReference type="Gene3D" id="3.10.20.30">
    <property type="match status" value="1"/>
</dbReference>
<proteinExistence type="predicted"/>
<organism evidence="1 2">
    <name type="scientific">Sphingorhabdus rigui</name>
    <dbReference type="NCBI Taxonomy" id="1282858"/>
    <lineage>
        <taxon>Bacteria</taxon>
        <taxon>Pseudomonadati</taxon>
        <taxon>Pseudomonadota</taxon>
        <taxon>Alphaproteobacteria</taxon>
        <taxon>Sphingomonadales</taxon>
        <taxon>Sphingomonadaceae</taxon>
        <taxon>Sphingorhabdus</taxon>
    </lineage>
</organism>
<sequence>MRLVYFAAVREAIGVASETCDLPAHVRNIHDAIDWLAGQSSGHALAFQDKSRLRFALDQDMVPLDAMLGDAHELAIFPPVTGG</sequence>
<dbReference type="InterPro" id="IPR016155">
    <property type="entry name" value="Mopterin_synth/thiamin_S_b"/>
</dbReference>